<dbReference type="InterPro" id="IPR016903">
    <property type="entry name" value="Nucleolar_cplx-assoc_3"/>
</dbReference>
<dbReference type="OrthoDB" id="10263597at2759"/>
<dbReference type="KEGG" id="lak:106155826"/>
<dbReference type="Proteomes" id="UP000085678">
    <property type="component" value="Unplaced"/>
</dbReference>
<accession>A0A1S3HJU7</accession>
<evidence type="ECO:0000256" key="1">
    <source>
        <dbReference type="SAM" id="Coils"/>
    </source>
</evidence>
<feature type="coiled-coil region" evidence="1">
    <location>
        <begin position="30"/>
        <end position="57"/>
    </location>
</feature>
<sequence length="364" mass="41924">MGSKTKRGKAKKAGAKVSHYKLSNKRLTKLAKQGKLKKNLKKNKQLIEQKLKQLKGGKNAEIIHQNSDLEEEDRVDIDDVEIFSNPNCSFVEGIAKGVKRQSYSDPVAQYEQVPRRMHHEEEPVLKPLLPIKSKQGLVVRMGVQEEDEKSKEDSVINEDAAEKIPEPCEPLPALSTAQLFAQRQEKLREVKQKIALLAGAIIENPEENMRKLKELRVMLEFQDPQLFITVRKLAMLSLLEVFKDIIPGYRIRPPTDKEKEQSMKLETKKIRDFEESLIHNYKLYLQFLERMSAGVNAKPTKKKAKYIKERNAFPQEAAKVLRELSVHCMCDLLVTHQNFNFRSNLVTVVVPFMNHKNVKVRHQG</sequence>
<keyword evidence="1" id="KW-0175">Coiled coil</keyword>
<dbReference type="GO" id="GO:0003682">
    <property type="term" value="F:chromatin binding"/>
    <property type="evidence" value="ECO:0007669"/>
    <property type="project" value="TreeGrafter"/>
</dbReference>
<dbReference type="PANTHER" id="PTHR14428">
    <property type="entry name" value="NUCLEOLAR COMPLEX PROTEIN 3"/>
    <property type="match status" value="1"/>
</dbReference>
<proteinExistence type="predicted"/>
<evidence type="ECO:0000313" key="4">
    <source>
        <dbReference type="RefSeq" id="XP_013386292.2"/>
    </source>
</evidence>
<dbReference type="AlphaFoldDB" id="A0A1S3HJU7"/>
<dbReference type="GO" id="GO:0005730">
    <property type="term" value="C:nucleolus"/>
    <property type="evidence" value="ECO:0007669"/>
    <property type="project" value="TreeGrafter"/>
</dbReference>
<dbReference type="InterPro" id="IPR011501">
    <property type="entry name" value="Noc3_N"/>
</dbReference>
<evidence type="ECO:0000313" key="3">
    <source>
        <dbReference type="Proteomes" id="UP000085678"/>
    </source>
</evidence>
<name>A0A1S3HJU7_LINAN</name>
<dbReference type="STRING" id="7574.A0A1S3HJU7"/>
<gene>
    <name evidence="4" type="primary">LOC106155826</name>
</gene>
<protein>
    <submittedName>
        <fullName evidence="4">Nucleolar complex protein 3 homolog</fullName>
    </submittedName>
</protein>
<dbReference type="InParanoid" id="A0A1S3HJU7"/>
<reference evidence="4" key="1">
    <citation type="submission" date="2025-08" db="UniProtKB">
        <authorList>
            <consortium name="RefSeq"/>
        </authorList>
    </citation>
    <scope>IDENTIFICATION</scope>
    <source>
        <tissue evidence="4">Gonads</tissue>
    </source>
</reference>
<keyword evidence="3" id="KW-1185">Reference proteome</keyword>
<dbReference type="RefSeq" id="XP_013386292.2">
    <property type="nucleotide sequence ID" value="XM_013530838.2"/>
</dbReference>
<feature type="domain" description="Nucleolar complex-associated protein 3 N-terminal" evidence="2">
    <location>
        <begin position="190"/>
        <end position="284"/>
    </location>
</feature>
<dbReference type="Pfam" id="PF07540">
    <property type="entry name" value="NOC3p"/>
    <property type="match status" value="1"/>
</dbReference>
<organism evidence="3 4">
    <name type="scientific">Lingula anatina</name>
    <name type="common">Brachiopod</name>
    <name type="synonym">Lingula unguis</name>
    <dbReference type="NCBI Taxonomy" id="7574"/>
    <lineage>
        <taxon>Eukaryota</taxon>
        <taxon>Metazoa</taxon>
        <taxon>Spiralia</taxon>
        <taxon>Lophotrochozoa</taxon>
        <taxon>Brachiopoda</taxon>
        <taxon>Linguliformea</taxon>
        <taxon>Lingulata</taxon>
        <taxon>Lingulida</taxon>
        <taxon>Linguloidea</taxon>
        <taxon>Lingulidae</taxon>
        <taxon>Lingula</taxon>
    </lineage>
</organism>
<evidence type="ECO:0000259" key="2">
    <source>
        <dbReference type="Pfam" id="PF07540"/>
    </source>
</evidence>
<dbReference type="PANTHER" id="PTHR14428:SF5">
    <property type="entry name" value="NUCLEOLAR COMPLEX PROTEIN 3 HOMOLOG"/>
    <property type="match status" value="1"/>
</dbReference>
<dbReference type="GO" id="GO:0006270">
    <property type="term" value="P:DNA replication initiation"/>
    <property type="evidence" value="ECO:0007669"/>
    <property type="project" value="TreeGrafter"/>
</dbReference>
<dbReference type="GeneID" id="106155826"/>